<dbReference type="EMBL" id="JBHSNG010000002">
    <property type="protein sequence ID" value="MFC5580095.1"/>
    <property type="molecule type" value="Genomic_DNA"/>
</dbReference>
<evidence type="ECO:0000313" key="1">
    <source>
        <dbReference type="EMBL" id="MFC5580095.1"/>
    </source>
</evidence>
<protein>
    <recommendedName>
        <fullName evidence="3">Nitroreductase family protein</fullName>
    </recommendedName>
</protein>
<name>A0ABW0STS1_9GAMM</name>
<dbReference type="RefSeq" id="WP_377324271.1">
    <property type="nucleotide sequence ID" value="NZ_JBHSNG010000002.1"/>
</dbReference>
<comment type="caution">
    <text evidence="1">The sequence shown here is derived from an EMBL/GenBank/DDBJ whole genome shotgun (WGS) entry which is preliminary data.</text>
</comment>
<reference evidence="2" key="1">
    <citation type="journal article" date="2019" name="Int. J. Syst. Evol. Microbiol.">
        <title>The Global Catalogue of Microorganisms (GCM) 10K type strain sequencing project: providing services to taxonomists for standard genome sequencing and annotation.</title>
        <authorList>
            <consortium name="The Broad Institute Genomics Platform"/>
            <consortium name="The Broad Institute Genome Sequencing Center for Infectious Disease"/>
            <person name="Wu L."/>
            <person name="Ma J."/>
        </authorList>
    </citation>
    <scope>NUCLEOTIDE SEQUENCE [LARGE SCALE GENOMIC DNA]</scope>
    <source>
        <strain evidence="2">CGMCC 1.13587</strain>
    </source>
</reference>
<dbReference type="SUPFAM" id="SSF55469">
    <property type="entry name" value="FMN-dependent nitroreductase-like"/>
    <property type="match status" value="1"/>
</dbReference>
<evidence type="ECO:0000313" key="2">
    <source>
        <dbReference type="Proteomes" id="UP001596111"/>
    </source>
</evidence>
<proteinExistence type="predicted"/>
<dbReference type="InterPro" id="IPR000415">
    <property type="entry name" value="Nitroreductase-like"/>
</dbReference>
<keyword evidence="2" id="KW-1185">Reference proteome</keyword>
<accession>A0ABW0STS1</accession>
<dbReference type="Proteomes" id="UP001596111">
    <property type="component" value="Unassembled WGS sequence"/>
</dbReference>
<organism evidence="1 2">
    <name type="scientific">Rhodanobacter terrae</name>
    <dbReference type="NCBI Taxonomy" id="418647"/>
    <lineage>
        <taxon>Bacteria</taxon>
        <taxon>Pseudomonadati</taxon>
        <taxon>Pseudomonadota</taxon>
        <taxon>Gammaproteobacteria</taxon>
        <taxon>Lysobacterales</taxon>
        <taxon>Rhodanobacteraceae</taxon>
        <taxon>Rhodanobacter</taxon>
    </lineage>
</organism>
<gene>
    <name evidence="1" type="ORF">ACFPPB_03030</name>
</gene>
<sequence>MPEAQRELVRYATLAARSHNTQPWQFRFDEGGIVVLADLRRRCDAVDPDDHHLFVSLGCASESIVQAAAAFGLRARPSFDVATGGVRIDLMPDAPRRTALFEFDPTWARATSAACPSPPS</sequence>
<evidence type="ECO:0008006" key="3">
    <source>
        <dbReference type="Google" id="ProtNLM"/>
    </source>
</evidence>